<evidence type="ECO:0000256" key="1">
    <source>
        <dbReference type="SAM" id="MobiDB-lite"/>
    </source>
</evidence>
<gene>
    <name evidence="2" type="ORF">MOOR_16250</name>
</gene>
<dbReference type="RefSeq" id="WP_071520962.1">
    <property type="nucleotide sequence ID" value="NZ_CP136416.1"/>
</dbReference>
<dbReference type="AlphaFoldDB" id="A0A1J5JGP2"/>
<accession>A0A1J5JGP2</accession>
<evidence type="ECO:0000313" key="3">
    <source>
        <dbReference type="Proteomes" id="UP000182743"/>
    </source>
</evidence>
<dbReference type="EMBL" id="MIHH01000008">
    <property type="protein sequence ID" value="OIQ08706.1"/>
    <property type="molecule type" value="Genomic_DNA"/>
</dbReference>
<protein>
    <submittedName>
        <fullName evidence="2">Uncharacterized protein</fullName>
    </submittedName>
</protein>
<reference evidence="2 3" key="1">
    <citation type="submission" date="2016-08" db="EMBL/GenBank/DDBJ databases">
        <title>Genome-based comparison of Moorella thermoacetic strains.</title>
        <authorList>
            <person name="Poehlein A."/>
            <person name="Bengelsdorf F.R."/>
            <person name="Esser C."/>
            <person name="Duerre P."/>
            <person name="Daniel R."/>
        </authorList>
    </citation>
    <scope>NUCLEOTIDE SEQUENCE [LARGE SCALE GENOMIC DNA]</scope>
    <source>
        <strain evidence="2 3">DSM 11768</strain>
    </source>
</reference>
<dbReference type="Proteomes" id="UP000182743">
    <property type="component" value="Unassembled WGS sequence"/>
</dbReference>
<proteinExistence type="predicted"/>
<organism evidence="2 3">
    <name type="scientific">Neomoorella thermoacetica</name>
    <name type="common">Clostridium thermoaceticum</name>
    <dbReference type="NCBI Taxonomy" id="1525"/>
    <lineage>
        <taxon>Bacteria</taxon>
        <taxon>Bacillati</taxon>
        <taxon>Bacillota</taxon>
        <taxon>Clostridia</taxon>
        <taxon>Neomoorellales</taxon>
        <taxon>Neomoorellaceae</taxon>
        <taxon>Neomoorella</taxon>
    </lineage>
</organism>
<sequence>MARKGLKRLEIWLPDNHPVWQYPPGQRAPMAREMLDLALYLEKRLKRLEEKLDTLSRSETTDGGNSREDTTASINPDLFLEL</sequence>
<feature type="region of interest" description="Disordered" evidence="1">
    <location>
        <begin position="51"/>
        <end position="82"/>
    </location>
</feature>
<comment type="caution">
    <text evidence="2">The sequence shown here is derived from an EMBL/GenBank/DDBJ whole genome shotgun (WGS) entry which is preliminary data.</text>
</comment>
<name>A0A1J5JGP2_NEOTH</name>
<evidence type="ECO:0000313" key="2">
    <source>
        <dbReference type="EMBL" id="OIQ08706.1"/>
    </source>
</evidence>
<feature type="compositionally biased region" description="Basic and acidic residues" evidence="1">
    <location>
        <begin position="51"/>
        <end position="70"/>
    </location>
</feature>